<dbReference type="InterPro" id="IPR036357">
    <property type="entry name" value="PSI_PsaI_sf"/>
</dbReference>
<dbReference type="EMBL" id="JADEXS010001185">
    <property type="protein sequence ID" value="MBE9027979.1"/>
    <property type="molecule type" value="Genomic_DNA"/>
</dbReference>
<protein>
    <recommendedName>
        <fullName evidence="4 11">Photosystem I reaction center subunit VIII</fullName>
    </recommendedName>
</protein>
<keyword evidence="8 11" id="KW-1133">Transmembrane helix</keyword>
<reference evidence="12" key="1">
    <citation type="submission" date="2020-10" db="EMBL/GenBank/DDBJ databases">
        <authorList>
            <person name="Castelo-Branco R."/>
            <person name="Eusebio N."/>
            <person name="Adriana R."/>
            <person name="Vieira A."/>
            <person name="Brugerolle De Fraissinette N."/>
            <person name="Rezende De Castro R."/>
            <person name="Schneider M.P."/>
            <person name="Vasconcelos V."/>
            <person name="Leao P.N."/>
        </authorList>
    </citation>
    <scope>NUCLEOTIDE SEQUENCE</scope>
    <source>
        <strain evidence="12">LEGE 12446</strain>
    </source>
</reference>
<accession>A0A8J7A7Y9</accession>
<dbReference type="Pfam" id="PF00796">
    <property type="entry name" value="PSI_8"/>
    <property type="match status" value="1"/>
</dbReference>
<keyword evidence="9 11" id="KW-0793">Thylakoid</keyword>
<comment type="similarity">
    <text evidence="3 11">Belongs to the PsaI family.</text>
</comment>
<evidence type="ECO:0000256" key="5">
    <source>
        <dbReference type="ARBA" id="ARBA00022531"/>
    </source>
</evidence>
<evidence type="ECO:0000313" key="13">
    <source>
        <dbReference type="Proteomes" id="UP000622533"/>
    </source>
</evidence>
<name>A0A8J7A7Y9_DESMC</name>
<dbReference type="GO" id="GO:0031676">
    <property type="term" value="C:plasma membrane-derived thylakoid membrane"/>
    <property type="evidence" value="ECO:0007669"/>
    <property type="project" value="UniProtKB-SubCell"/>
</dbReference>
<evidence type="ECO:0000256" key="7">
    <source>
        <dbReference type="ARBA" id="ARBA00022836"/>
    </source>
</evidence>
<comment type="caution">
    <text evidence="12">The sequence shown here is derived from an EMBL/GenBank/DDBJ whole genome shotgun (WGS) entry which is preliminary data.</text>
</comment>
<dbReference type="RefSeq" id="WP_190877154.1">
    <property type="nucleotide sequence ID" value="NZ_JADEXS020000001.1"/>
</dbReference>
<evidence type="ECO:0000256" key="8">
    <source>
        <dbReference type="ARBA" id="ARBA00022989"/>
    </source>
</evidence>
<feature type="transmembrane region" description="Helical" evidence="11">
    <location>
        <begin position="15"/>
        <end position="40"/>
    </location>
</feature>
<evidence type="ECO:0000256" key="9">
    <source>
        <dbReference type="ARBA" id="ARBA00023078"/>
    </source>
</evidence>
<keyword evidence="10 11" id="KW-0472">Membrane</keyword>
<dbReference type="NCBIfam" id="TIGR03052">
    <property type="entry name" value="PS_I_psaI"/>
    <property type="match status" value="1"/>
</dbReference>
<dbReference type="AlphaFoldDB" id="A0A8J7A7Y9"/>
<dbReference type="GO" id="GO:0009522">
    <property type="term" value="C:photosystem I"/>
    <property type="evidence" value="ECO:0007669"/>
    <property type="project" value="UniProtKB-KW"/>
</dbReference>
<sequence>MAFEFLPTILASTSYLPAIFVPIIGWVLPGVVFAFLFLYVESEDIA</sequence>
<proteinExistence type="inferred from homology"/>
<dbReference type="SUPFAM" id="SSF81540">
    <property type="entry name" value="Subunit VIII of photosystem I reaction centre, PsaI"/>
    <property type="match status" value="1"/>
</dbReference>
<keyword evidence="7 11" id="KW-0603">Photosystem I</keyword>
<evidence type="ECO:0000313" key="12">
    <source>
        <dbReference type="EMBL" id="MBE9027979.1"/>
    </source>
</evidence>
<keyword evidence="13" id="KW-1185">Reference proteome</keyword>
<evidence type="ECO:0000256" key="4">
    <source>
        <dbReference type="ARBA" id="ARBA00019929"/>
    </source>
</evidence>
<comment type="subcellular location">
    <subcellularLocation>
        <location evidence="2 11">Cellular thylakoid membrane</location>
        <topology evidence="2 11">Single-pass membrane protein</topology>
    </subcellularLocation>
</comment>
<comment type="function">
    <text evidence="1 11">May help in the organization of the PsaL subunit.</text>
</comment>
<dbReference type="GO" id="GO:0015979">
    <property type="term" value="P:photosynthesis"/>
    <property type="evidence" value="ECO:0007669"/>
    <property type="project" value="UniProtKB-UniRule"/>
</dbReference>
<evidence type="ECO:0000256" key="3">
    <source>
        <dbReference type="ARBA" id="ARBA00005252"/>
    </source>
</evidence>
<keyword evidence="5 11" id="KW-0602">Photosynthesis</keyword>
<dbReference type="HAMAP" id="MF_00431">
    <property type="entry name" value="PSI_PsaI"/>
    <property type="match status" value="1"/>
</dbReference>
<evidence type="ECO:0000256" key="11">
    <source>
        <dbReference type="HAMAP-Rule" id="MF_00431"/>
    </source>
</evidence>
<evidence type="ECO:0000256" key="2">
    <source>
        <dbReference type="ARBA" id="ARBA00004376"/>
    </source>
</evidence>
<evidence type="ECO:0000256" key="1">
    <source>
        <dbReference type="ARBA" id="ARBA00003541"/>
    </source>
</evidence>
<dbReference type="Proteomes" id="UP000622533">
    <property type="component" value="Unassembled WGS sequence"/>
</dbReference>
<gene>
    <name evidence="11 12" type="primary">psaI</name>
    <name evidence="12" type="ORF">IQ276_37885</name>
</gene>
<evidence type="ECO:0000256" key="6">
    <source>
        <dbReference type="ARBA" id="ARBA00022692"/>
    </source>
</evidence>
<keyword evidence="6 11" id="KW-0812">Transmembrane</keyword>
<dbReference type="InterPro" id="IPR001302">
    <property type="entry name" value="PSI_PsaI"/>
</dbReference>
<organism evidence="12 13">
    <name type="scientific">Desmonostoc muscorum LEGE 12446</name>
    <dbReference type="NCBI Taxonomy" id="1828758"/>
    <lineage>
        <taxon>Bacteria</taxon>
        <taxon>Bacillati</taxon>
        <taxon>Cyanobacteriota</taxon>
        <taxon>Cyanophyceae</taxon>
        <taxon>Nostocales</taxon>
        <taxon>Nostocaceae</taxon>
        <taxon>Desmonostoc</taxon>
    </lineage>
</organism>
<evidence type="ECO:0000256" key="10">
    <source>
        <dbReference type="ARBA" id="ARBA00023136"/>
    </source>
</evidence>